<feature type="region of interest" description="Disordered" evidence="1">
    <location>
        <begin position="1"/>
        <end position="20"/>
    </location>
</feature>
<protein>
    <submittedName>
        <fullName evidence="2">Uncharacterized protein</fullName>
    </submittedName>
</protein>
<dbReference type="EMBL" id="CP020809">
    <property type="protein sequence ID" value="ART67292.1"/>
    <property type="molecule type" value="Genomic_DNA"/>
</dbReference>
<organism evidence="2 3">
    <name type="scientific">Mycobacterium dioxanotrophicus</name>
    <dbReference type="NCBI Taxonomy" id="482462"/>
    <lineage>
        <taxon>Bacteria</taxon>
        <taxon>Bacillati</taxon>
        <taxon>Actinomycetota</taxon>
        <taxon>Actinomycetes</taxon>
        <taxon>Mycobacteriales</taxon>
        <taxon>Mycobacteriaceae</taxon>
        <taxon>Mycobacterium</taxon>
    </lineage>
</organism>
<dbReference type="InterPro" id="IPR038765">
    <property type="entry name" value="Papain-like_cys_pep_sf"/>
</dbReference>
<proteinExistence type="predicted"/>
<name>A0A1Y0BWL5_9MYCO</name>
<dbReference type="AlphaFoldDB" id="A0A1Y0BWL5"/>
<keyword evidence="3" id="KW-1185">Reference proteome</keyword>
<evidence type="ECO:0000313" key="2">
    <source>
        <dbReference type="EMBL" id="ART67292.1"/>
    </source>
</evidence>
<sequence length="122" mass="12810">MLVSDRITADDTAGTVDGPQNGRIGQTQAVQYVFHRVGITMPATIAEQITIGQRVAPTAISPADLIYSDFTGTQPRTVMIAISATLATSVPTTRGQPVTLVTISPTSSLVVKRVLSEGGTQR</sequence>
<evidence type="ECO:0000256" key="1">
    <source>
        <dbReference type="SAM" id="MobiDB-lite"/>
    </source>
</evidence>
<evidence type="ECO:0000313" key="3">
    <source>
        <dbReference type="Proteomes" id="UP000195331"/>
    </source>
</evidence>
<accession>A0A1Y0BWL5</accession>
<dbReference type="KEGG" id="mdx:BTO20_00485"/>
<dbReference type="OrthoDB" id="4570210at2"/>
<dbReference type="Proteomes" id="UP000195331">
    <property type="component" value="Chromosome"/>
</dbReference>
<dbReference type="SUPFAM" id="SSF54001">
    <property type="entry name" value="Cysteine proteinases"/>
    <property type="match status" value="1"/>
</dbReference>
<dbReference type="Gene3D" id="3.90.1720.10">
    <property type="entry name" value="endopeptidase domain like (from Nostoc punctiforme)"/>
    <property type="match status" value="1"/>
</dbReference>
<gene>
    <name evidence="2" type="ORF">BTO20_00485</name>
</gene>
<reference evidence="2 3" key="1">
    <citation type="submission" date="2017-04" db="EMBL/GenBank/DDBJ databases">
        <title>Whole Genome Sequence of 1,4-Dioxane Degrading Bacterium Mycobacterium dioxanotrophicus PH-06.</title>
        <authorList>
            <person name="He Y."/>
        </authorList>
    </citation>
    <scope>NUCLEOTIDE SEQUENCE [LARGE SCALE GENOMIC DNA]</scope>
    <source>
        <strain evidence="2 3">PH-06</strain>
    </source>
</reference>
<dbReference type="RefSeq" id="WP_087072472.1">
    <property type="nucleotide sequence ID" value="NZ_CP020809.1"/>
</dbReference>